<sequence length="150" mass="15486">LPTYTGAVSGTPLTEPELPTYTGDERETNGAALTQDALPTYTGAVSGTPETQPTLPASQDDSTISETTNTQSQATQPQLVEPQPTTAAKVANDDISATTVASVPTEKSAQLVAKKLPQTGNNNNRSLSVAGLALSGLISMFGLARITKKK</sequence>
<keyword evidence="2" id="KW-0964">Secreted</keyword>
<dbReference type="PROSITE" id="PS50847">
    <property type="entry name" value="GRAM_POS_ANCHORING"/>
    <property type="match status" value="1"/>
</dbReference>
<dbReference type="InterPro" id="IPR019931">
    <property type="entry name" value="LPXTG_anchor"/>
</dbReference>
<dbReference type="EMBL" id="JAJPDE010000078">
    <property type="protein sequence ID" value="MCD7131414.1"/>
    <property type="molecule type" value="Genomic_DNA"/>
</dbReference>
<feature type="region of interest" description="Disordered" evidence="5">
    <location>
        <begin position="1"/>
        <end position="87"/>
    </location>
</feature>
<dbReference type="Proteomes" id="UP001199710">
    <property type="component" value="Unassembled WGS sequence"/>
</dbReference>
<dbReference type="Pfam" id="PF00746">
    <property type="entry name" value="Gram_pos_anchor"/>
    <property type="match status" value="1"/>
</dbReference>
<evidence type="ECO:0000313" key="7">
    <source>
        <dbReference type="EMBL" id="MCD7131414.1"/>
    </source>
</evidence>
<evidence type="ECO:0000256" key="3">
    <source>
        <dbReference type="ARBA" id="ARBA00022729"/>
    </source>
</evidence>
<name>A0ABS8RFL0_9LACO</name>
<evidence type="ECO:0000256" key="4">
    <source>
        <dbReference type="ARBA" id="ARBA00023088"/>
    </source>
</evidence>
<keyword evidence="4" id="KW-0572">Peptidoglycan-anchor</keyword>
<evidence type="ECO:0000256" key="2">
    <source>
        <dbReference type="ARBA" id="ARBA00022525"/>
    </source>
</evidence>
<organism evidence="7 8">
    <name type="scientific">Limosilactobacillus agrestis</name>
    <dbReference type="NCBI Taxonomy" id="2759748"/>
    <lineage>
        <taxon>Bacteria</taxon>
        <taxon>Bacillati</taxon>
        <taxon>Bacillota</taxon>
        <taxon>Bacilli</taxon>
        <taxon>Lactobacillales</taxon>
        <taxon>Lactobacillaceae</taxon>
        <taxon>Limosilactobacillus</taxon>
    </lineage>
</organism>
<evidence type="ECO:0000313" key="8">
    <source>
        <dbReference type="Proteomes" id="UP001199710"/>
    </source>
</evidence>
<dbReference type="NCBIfam" id="TIGR01167">
    <property type="entry name" value="LPXTG_anchor"/>
    <property type="match status" value="1"/>
</dbReference>
<keyword evidence="8" id="KW-1185">Reference proteome</keyword>
<evidence type="ECO:0000256" key="1">
    <source>
        <dbReference type="ARBA" id="ARBA00022512"/>
    </source>
</evidence>
<feature type="compositionally biased region" description="Low complexity" evidence="5">
    <location>
        <begin position="11"/>
        <end position="20"/>
    </location>
</feature>
<feature type="domain" description="Gram-positive cocci surface proteins LPxTG" evidence="6">
    <location>
        <begin position="116"/>
        <end position="150"/>
    </location>
</feature>
<keyword evidence="1" id="KW-0134">Cell wall</keyword>
<proteinExistence type="predicted"/>
<evidence type="ECO:0000256" key="5">
    <source>
        <dbReference type="SAM" id="MobiDB-lite"/>
    </source>
</evidence>
<dbReference type="RefSeq" id="WP_231823427.1">
    <property type="nucleotide sequence ID" value="NZ_JAJPDE010000078.1"/>
</dbReference>
<comment type="caution">
    <text evidence="7">The sequence shown here is derived from an EMBL/GenBank/DDBJ whole genome shotgun (WGS) entry which is preliminary data.</text>
</comment>
<reference evidence="7 8" key="1">
    <citation type="submission" date="2021-12" db="EMBL/GenBank/DDBJ databases">
        <title>A phylogenomic analysis of Limosilactobacillus reuteri reveals ancient and stable evolutionary relationships with rodents and birds and zoonotic transmission to humans.</title>
        <authorList>
            <person name="Li F."/>
            <person name="Li X."/>
            <person name="Cheng C."/>
            <person name="Tollenaar S."/>
            <person name="Zhang J.S."/>
            <person name="Simpson D."/>
            <person name="Tasseva G."/>
            <person name="Perez-Munoz M.E."/>
            <person name="Frese S."/>
            <person name="Gaenzle M.G."/>
            <person name="Walter J."/>
            <person name="Zheng J."/>
        </authorList>
    </citation>
    <scope>NUCLEOTIDE SEQUENCE [LARGE SCALE GENOMIC DNA]</scope>
    <source>
        <strain evidence="7 8">BG-MG3-B</strain>
    </source>
</reference>
<gene>
    <name evidence="7" type="ORF">LTY36_09505</name>
</gene>
<evidence type="ECO:0000259" key="6">
    <source>
        <dbReference type="PROSITE" id="PS50847"/>
    </source>
</evidence>
<accession>A0ABS8RFL0</accession>
<protein>
    <submittedName>
        <fullName evidence="7">LPXTG cell wall anchor domain-containing protein</fullName>
    </submittedName>
</protein>
<feature type="non-terminal residue" evidence="7">
    <location>
        <position position="1"/>
    </location>
</feature>
<keyword evidence="3" id="KW-0732">Signal</keyword>
<feature type="compositionally biased region" description="Polar residues" evidence="5">
    <location>
        <begin position="43"/>
        <end position="86"/>
    </location>
</feature>